<dbReference type="OrthoDB" id="5497953at2"/>
<evidence type="ECO:0000313" key="3">
    <source>
        <dbReference type="Proteomes" id="UP000028725"/>
    </source>
</evidence>
<protein>
    <submittedName>
        <fullName evidence="2">Uncharacterized protein</fullName>
    </submittedName>
</protein>
<feature type="compositionally biased region" description="Acidic residues" evidence="1">
    <location>
        <begin position="213"/>
        <end position="229"/>
    </location>
</feature>
<organism evidence="2 3">
    <name type="scientific">Hyalangium minutum</name>
    <dbReference type="NCBI Taxonomy" id="394096"/>
    <lineage>
        <taxon>Bacteria</taxon>
        <taxon>Pseudomonadati</taxon>
        <taxon>Myxococcota</taxon>
        <taxon>Myxococcia</taxon>
        <taxon>Myxococcales</taxon>
        <taxon>Cystobacterineae</taxon>
        <taxon>Archangiaceae</taxon>
        <taxon>Hyalangium</taxon>
    </lineage>
</organism>
<gene>
    <name evidence="2" type="ORF">DB31_1513</name>
</gene>
<keyword evidence="3" id="KW-1185">Reference proteome</keyword>
<sequence length="346" mass="38323">MADAAELPPLDGGLLEKPIQGSPPRQDDTEDEDPRLDTVDAYVTKAEYDMAARTAEALLRDGIRDVRIIGPYLMGSFVNQGLKGMPRIFRSVITTLKESLGAFGPEEKKTLLANTSVRWLFKGVNRQMLHHEKLKDAEWKRWREPSNRAPVEEALSLGASALAACTEALPGGDCEQALRPVLAWLQEQLSALPVTGTSVPVKKEEAPAAAAPESEEPLEDEEAEEPETDSEPRPSPRAHASSPGLPISPAMELLLRKLHAFDVLVEQEDFLKAGIVAADVLGVIERFDPRVYLPMLFTRFFAGLSTHAETLEPLLHNTESLAFRSLDQLYRVDLDSFLEQHTREEE</sequence>
<dbReference type="NCBIfam" id="NF041244">
    <property type="entry name" value="IglI_fam"/>
    <property type="match status" value="1"/>
</dbReference>
<feature type="region of interest" description="Disordered" evidence="1">
    <location>
        <begin position="199"/>
        <end position="243"/>
    </location>
</feature>
<reference evidence="2 3" key="1">
    <citation type="submission" date="2014-04" db="EMBL/GenBank/DDBJ databases">
        <title>Genome assembly of Hyalangium minutum DSM 14724.</title>
        <authorList>
            <person name="Sharma G."/>
            <person name="Subramanian S."/>
        </authorList>
    </citation>
    <scope>NUCLEOTIDE SEQUENCE [LARGE SCALE GENOMIC DNA]</scope>
    <source>
        <strain evidence="2 3">DSM 14724</strain>
    </source>
</reference>
<proteinExistence type="predicted"/>
<dbReference type="AlphaFoldDB" id="A0A085WCI4"/>
<dbReference type="RefSeq" id="WP_044193225.1">
    <property type="nucleotide sequence ID" value="NZ_JMCB01000012.1"/>
</dbReference>
<evidence type="ECO:0000313" key="2">
    <source>
        <dbReference type="EMBL" id="KFE65397.1"/>
    </source>
</evidence>
<feature type="region of interest" description="Disordered" evidence="1">
    <location>
        <begin position="1"/>
        <end position="35"/>
    </location>
</feature>
<dbReference type="STRING" id="394096.DB31_1513"/>
<comment type="caution">
    <text evidence="2">The sequence shown here is derived from an EMBL/GenBank/DDBJ whole genome shotgun (WGS) entry which is preliminary data.</text>
</comment>
<accession>A0A085WCI4</accession>
<dbReference type="EMBL" id="JMCB01000012">
    <property type="protein sequence ID" value="KFE65397.1"/>
    <property type="molecule type" value="Genomic_DNA"/>
</dbReference>
<name>A0A085WCI4_9BACT</name>
<dbReference type="Proteomes" id="UP000028725">
    <property type="component" value="Unassembled WGS sequence"/>
</dbReference>
<evidence type="ECO:0000256" key="1">
    <source>
        <dbReference type="SAM" id="MobiDB-lite"/>
    </source>
</evidence>